<reference evidence="3 4" key="1">
    <citation type="submission" date="2024-02" db="EMBL/GenBank/DDBJ databases">
        <title>A draft genome for the cacao thread blight pathogen Marasmius crinis-equi.</title>
        <authorList>
            <person name="Cohen S.P."/>
            <person name="Baruah I.K."/>
            <person name="Amoako-Attah I."/>
            <person name="Bukari Y."/>
            <person name="Meinhardt L.W."/>
            <person name="Bailey B.A."/>
        </authorList>
    </citation>
    <scope>NUCLEOTIDE SEQUENCE [LARGE SCALE GENOMIC DNA]</scope>
    <source>
        <strain evidence="3 4">GH-76</strain>
    </source>
</reference>
<evidence type="ECO:0000256" key="2">
    <source>
        <dbReference type="SAM" id="MobiDB-lite"/>
    </source>
</evidence>
<keyword evidence="1" id="KW-0175">Coiled coil</keyword>
<organism evidence="3 4">
    <name type="scientific">Marasmius crinis-equi</name>
    <dbReference type="NCBI Taxonomy" id="585013"/>
    <lineage>
        <taxon>Eukaryota</taxon>
        <taxon>Fungi</taxon>
        <taxon>Dikarya</taxon>
        <taxon>Basidiomycota</taxon>
        <taxon>Agaricomycotina</taxon>
        <taxon>Agaricomycetes</taxon>
        <taxon>Agaricomycetidae</taxon>
        <taxon>Agaricales</taxon>
        <taxon>Marasmiineae</taxon>
        <taxon>Marasmiaceae</taxon>
        <taxon>Marasmius</taxon>
    </lineage>
</organism>
<dbReference type="Proteomes" id="UP001465976">
    <property type="component" value="Unassembled WGS sequence"/>
</dbReference>
<gene>
    <name evidence="3" type="ORF">V5O48_006572</name>
</gene>
<proteinExistence type="predicted"/>
<dbReference type="EMBL" id="JBAHYK010000308">
    <property type="protein sequence ID" value="KAL0575401.1"/>
    <property type="molecule type" value="Genomic_DNA"/>
</dbReference>
<name>A0ABR3FJQ2_9AGAR</name>
<feature type="compositionally biased region" description="Low complexity" evidence="2">
    <location>
        <begin position="117"/>
        <end position="140"/>
    </location>
</feature>
<feature type="region of interest" description="Disordered" evidence="2">
    <location>
        <begin position="1"/>
        <end position="39"/>
    </location>
</feature>
<feature type="coiled-coil region" evidence="1">
    <location>
        <begin position="263"/>
        <end position="301"/>
    </location>
</feature>
<evidence type="ECO:0000256" key="1">
    <source>
        <dbReference type="SAM" id="Coils"/>
    </source>
</evidence>
<feature type="region of interest" description="Disordered" evidence="2">
    <location>
        <begin position="109"/>
        <end position="149"/>
    </location>
</feature>
<evidence type="ECO:0000313" key="3">
    <source>
        <dbReference type="EMBL" id="KAL0575401.1"/>
    </source>
</evidence>
<keyword evidence="4" id="KW-1185">Reference proteome</keyword>
<evidence type="ECO:0000313" key="4">
    <source>
        <dbReference type="Proteomes" id="UP001465976"/>
    </source>
</evidence>
<protein>
    <submittedName>
        <fullName evidence="3">Uncharacterized protein</fullName>
    </submittedName>
</protein>
<sequence length="314" mass="33439">MDAQSPNQAHTRDDGYISRPASPISGGLSGPNLLGTPSFDPGAVLAQLPPATLERVLSVLRNGPPQVDPAALQQIVLSATIAPEPQIDPVLATPDASAVAGSINPAPQALPTSLDIPLTPLGPRSSSPTPSTASSPTSTPSKKRIRPTKTFHPYGCVNGVMKGKVPYSVFRTSRLLGRIANRDKSTRHFNEGINRVLNKVERIADATGAWIFVTAQLPTASGGFINWTSPAMNREVPKPHMDKMKTGVLRVYDALVKGRRQDCVGLQLQATEAQAQRDAAQAELQREKERTARAKAILESQGIDIDSLLGTVES</sequence>
<accession>A0ABR3FJQ2</accession>
<comment type="caution">
    <text evidence="3">The sequence shown here is derived from an EMBL/GenBank/DDBJ whole genome shotgun (WGS) entry which is preliminary data.</text>
</comment>